<organism evidence="1 2">
    <name type="scientific">Weissella fermenti</name>
    <dbReference type="NCBI Taxonomy" id="2987699"/>
    <lineage>
        <taxon>Bacteria</taxon>
        <taxon>Bacillati</taxon>
        <taxon>Bacillota</taxon>
        <taxon>Bacilli</taxon>
        <taxon>Lactobacillales</taxon>
        <taxon>Lactobacillaceae</taxon>
        <taxon>Weissella</taxon>
    </lineage>
</organism>
<accession>A0ABT6D660</accession>
<evidence type="ECO:0008006" key="3">
    <source>
        <dbReference type="Google" id="ProtNLM"/>
    </source>
</evidence>
<sequence>MSNGVRLQVRGVRELTVRIIDEKAKEFNLSRSAFINMLLDDYANDALAAKGIELSANRLDNMVSVMNTMTKTFNGNNSELVKVLNHFSTIIDKQTAQIQELELTLSARMDVLTDDVQLNLKR</sequence>
<dbReference type="EMBL" id="JAOZFC020000005">
    <property type="protein sequence ID" value="MDF9301012.1"/>
    <property type="molecule type" value="Genomic_DNA"/>
</dbReference>
<dbReference type="Proteomes" id="UP001146336">
    <property type="component" value="Unassembled WGS sequence"/>
</dbReference>
<protein>
    <recommendedName>
        <fullName evidence="3">Ribbon-helix-helix protein, CopG family</fullName>
    </recommendedName>
</protein>
<gene>
    <name evidence="1" type="ORF">OIT47_012140</name>
</gene>
<reference evidence="1" key="1">
    <citation type="submission" date="2023-03" db="EMBL/GenBank/DDBJ databases">
        <title>Comparative genomics of Weissella fermenti BK2, and weissella type species.</title>
        <authorList>
            <person name="Lee J.K."/>
            <person name="Baek J.H."/>
            <person name="Kim J.M."/>
            <person name="Choi D.G."/>
            <person name="Jeon C.O."/>
        </authorList>
    </citation>
    <scope>NUCLEOTIDE SEQUENCE</scope>
    <source>
        <strain evidence="1">BK2</strain>
    </source>
</reference>
<evidence type="ECO:0000313" key="1">
    <source>
        <dbReference type="EMBL" id="MDF9301012.1"/>
    </source>
</evidence>
<evidence type="ECO:0000313" key="2">
    <source>
        <dbReference type="Proteomes" id="UP001146336"/>
    </source>
</evidence>
<dbReference type="RefSeq" id="WP_199404896.1">
    <property type="nucleotide sequence ID" value="NZ_JAOZFC020000005.1"/>
</dbReference>
<name>A0ABT6D660_9LACO</name>
<proteinExistence type="predicted"/>
<comment type="caution">
    <text evidence="1">The sequence shown here is derived from an EMBL/GenBank/DDBJ whole genome shotgun (WGS) entry which is preliminary data.</text>
</comment>
<keyword evidence="2" id="KW-1185">Reference proteome</keyword>